<dbReference type="PANTHER" id="PTHR22803">
    <property type="entry name" value="MANNOSE, PHOSPHOLIPASE, LECTIN RECEPTOR RELATED"/>
    <property type="match status" value="1"/>
</dbReference>
<dbReference type="InterPro" id="IPR001304">
    <property type="entry name" value="C-type_lectin-like"/>
</dbReference>
<keyword evidence="1" id="KW-1015">Disulfide bond</keyword>
<dbReference type="SUPFAM" id="SSF56436">
    <property type="entry name" value="C-type lectin-like"/>
    <property type="match status" value="1"/>
</dbReference>
<dbReference type="InterPro" id="IPR016187">
    <property type="entry name" value="CTDL_fold"/>
</dbReference>
<dbReference type="InterPro" id="IPR050111">
    <property type="entry name" value="C-type_lectin/snaclec_domain"/>
</dbReference>
<dbReference type="Pfam" id="PF00059">
    <property type="entry name" value="Lectin_C"/>
    <property type="match status" value="1"/>
</dbReference>
<sequence length="135" mass="15266">MYSKFSGPLQCQNGWFKNENNCYFFSNDKRNWNDAKSICGSYGSMLAEVISSGELDFLKTKATGYASSFLLGGSDIEKEGDWIWSTSQTDITVSDWDVGEPTNSNGEEHCLQMSSNTKWNDVPCIHQTRFICEKK</sequence>
<dbReference type="InterPro" id="IPR018378">
    <property type="entry name" value="C-type_lectin_CS"/>
</dbReference>
<dbReference type="AlphaFoldDB" id="A0A8B6HJK5"/>
<dbReference type="SMART" id="SM00034">
    <property type="entry name" value="CLECT"/>
    <property type="match status" value="1"/>
</dbReference>
<dbReference type="CDD" id="cd00037">
    <property type="entry name" value="CLECT"/>
    <property type="match status" value="1"/>
</dbReference>
<keyword evidence="4" id="KW-1185">Reference proteome</keyword>
<evidence type="ECO:0000313" key="4">
    <source>
        <dbReference type="Proteomes" id="UP000596742"/>
    </source>
</evidence>
<evidence type="ECO:0000256" key="1">
    <source>
        <dbReference type="ARBA" id="ARBA00023157"/>
    </source>
</evidence>
<gene>
    <name evidence="3" type="ORF">MGAL_10B067636</name>
</gene>
<dbReference type="PROSITE" id="PS50041">
    <property type="entry name" value="C_TYPE_LECTIN_2"/>
    <property type="match status" value="1"/>
</dbReference>
<dbReference type="InterPro" id="IPR016186">
    <property type="entry name" value="C-type_lectin-like/link_sf"/>
</dbReference>
<dbReference type="OrthoDB" id="6285913at2759"/>
<reference evidence="3" key="1">
    <citation type="submission" date="2018-11" db="EMBL/GenBank/DDBJ databases">
        <authorList>
            <person name="Alioto T."/>
            <person name="Alioto T."/>
        </authorList>
    </citation>
    <scope>NUCLEOTIDE SEQUENCE</scope>
</reference>
<evidence type="ECO:0000313" key="3">
    <source>
        <dbReference type="EMBL" id="VDI80948.1"/>
    </source>
</evidence>
<dbReference type="EMBL" id="UYJE01010212">
    <property type="protein sequence ID" value="VDI80948.1"/>
    <property type="molecule type" value="Genomic_DNA"/>
</dbReference>
<dbReference type="Proteomes" id="UP000596742">
    <property type="component" value="Unassembled WGS sequence"/>
</dbReference>
<protein>
    <recommendedName>
        <fullName evidence="2">C-type lectin domain-containing protein</fullName>
    </recommendedName>
</protein>
<name>A0A8B6HJK5_MYTGA</name>
<dbReference type="Gene3D" id="3.10.100.10">
    <property type="entry name" value="Mannose-Binding Protein A, subunit A"/>
    <property type="match status" value="1"/>
</dbReference>
<feature type="domain" description="C-type lectin" evidence="2">
    <location>
        <begin position="18"/>
        <end position="133"/>
    </location>
</feature>
<organism evidence="3 4">
    <name type="scientific">Mytilus galloprovincialis</name>
    <name type="common">Mediterranean mussel</name>
    <dbReference type="NCBI Taxonomy" id="29158"/>
    <lineage>
        <taxon>Eukaryota</taxon>
        <taxon>Metazoa</taxon>
        <taxon>Spiralia</taxon>
        <taxon>Lophotrochozoa</taxon>
        <taxon>Mollusca</taxon>
        <taxon>Bivalvia</taxon>
        <taxon>Autobranchia</taxon>
        <taxon>Pteriomorphia</taxon>
        <taxon>Mytilida</taxon>
        <taxon>Mytiloidea</taxon>
        <taxon>Mytilidae</taxon>
        <taxon>Mytilinae</taxon>
        <taxon>Mytilus</taxon>
    </lineage>
</organism>
<comment type="caution">
    <text evidence="3">The sequence shown here is derived from an EMBL/GenBank/DDBJ whole genome shotgun (WGS) entry which is preliminary data.</text>
</comment>
<evidence type="ECO:0000259" key="2">
    <source>
        <dbReference type="PROSITE" id="PS50041"/>
    </source>
</evidence>
<dbReference type="PROSITE" id="PS00615">
    <property type="entry name" value="C_TYPE_LECTIN_1"/>
    <property type="match status" value="1"/>
</dbReference>
<proteinExistence type="predicted"/>
<accession>A0A8B6HJK5</accession>